<reference evidence="3 4" key="1">
    <citation type="submission" date="2018-03" db="EMBL/GenBank/DDBJ databases">
        <title>Genomic Encyclopedia of Archaeal and Bacterial Type Strains, Phase II (KMG-II): from individual species to whole genera.</title>
        <authorList>
            <person name="Goeker M."/>
        </authorList>
    </citation>
    <scope>NUCLEOTIDE SEQUENCE [LARGE SCALE GENOMIC DNA]</scope>
    <source>
        <strain evidence="3 4">DSM 28229</strain>
    </source>
</reference>
<dbReference type="AlphaFoldDB" id="A0A315Z119"/>
<protein>
    <submittedName>
        <fullName evidence="3">Uncharacterized protein</fullName>
    </submittedName>
</protein>
<keyword evidence="1" id="KW-0175">Coiled coil</keyword>
<evidence type="ECO:0000256" key="1">
    <source>
        <dbReference type="SAM" id="Coils"/>
    </source>
</evidence>
<evidence type="ECO:0000313" key="4">
    <source>
        <dbReference type="Proteomes" id="UP000245535"/>
    </source>
</evidence>
<keyword evidence="2" id="KW-0732">Signal</keyword>
<feature type="coiled-coil region" evidence="1">
    <location>
        <begin position="76"/>
        <end position="103"/>
    </location>
</feature>
<feature type="signal peptide" evidence="2">
    <location>
        <begin position="1"/>
        <end position="19"/>
    </location>
</feature>
<gene>
    <name evidence="3" type="ORF">BC781_10918</name>
</gene>
<evidence type="ECO:0000256" key="2">
    <source>
        <dbReference type="SAM" id="SignalP"/>
    </source>
</evidence>
<name>A0A315Z119_SEDFL</name>
<sequence>MKTFFLITSFLLVSVISFAQEKKEENKDDVNIQININEEDIENWVGSFALSMENMGNAIEKMVETELKQLKELEKLKNIEIDMKDLDLEIDGLNLQMNGLENLLNGTEMHFTFEEDDNVNLDDDILEAIKKKYGSEVDRVKEMDIRFEDSEVYFKIKALLKSGEEVKHKFRKKINEGC</sequence>
<dbReference type="EMBL" id="QGDO01000009">
    <property type="protein sequence ID" value="PWJ36005.1"/>
    <property type="molecule type" value="Genomic_DNA"/>
</dbReference>
<dbReference type="Proteomes" id="UP000245535">
    <property type="component" value="Unassembled WGS sequence"/>
</dbReference>
<keyword evidence="4" id="KW-1185">Reference proteome</keyword>
<proteinExistence type="predicted"/>
<accession>A0A315Z119</accession>
<organism evidence="3 4">
    <name type="scientific">Sediminitomix flava</name>
    <dbReference type="NCBI Taxonomy" id="379075"/>
    <lineage>
        <taxon>Bacteria</taxon>
        <taxon>Pseudomonadati</taxon>
        <taxon>Bacteroidota</taxon>
        <taxon>Cytophagia</taxon>
        <taxon>Cytophagales</taxon>
        <taxon>Flammeovirgaceae</taxon>
        <taxon>Sediminitomix</taxon>
    </lineage>
</organism>
<comment type="caution">
    <text evidence="3">The sequence shown here is derived from an EMBL/GenBank/DDBJ whole genome shotgun (WGS) entry which is preliminary data.</text>
</comment>
<dbReference type="RefSeq" id="WP_109622330.1">
    <property type="nucleotide sequence ID" value="NZ_QGDO01000009.1"/>
</dbReference>
<feature type="chain" id="PRO_5016273496" evidence="2">
    <location>
        <begin position="20"/>
        <end position="178"/>
    </location>
</feature>
<evidence type="ECO:0000313" key="3">
    <source>
        <dbReference type="EMBL" id="PWJ36005.1"/>
    </source>
</evidence>